<proteinExistence type="inferred from homology"/>
<dbReference type="GO" id="GO:0009424">
    <property type="term" value="C:bacterial-type flagellum hook"/>
    <property type="evidence" value="ECO:0007669"/>
    <property type="project" value="InterPro"/>
</dbReference>
<gene>
    <name evidence="10" type="ORF">SAMN04488050_105183</name>
</gene>
<dbReference type="GO" id="GO:0044780">
    <property type="term" value="P:bacterial-type flagellum assembly"/>
    <property type="evidence" value="ECO:0007669"/>
    <property type="project" value="InterPro"/>
</dbReference>
<dbReference type="RefSeq" id="WP_092424420.1">
    <property type="nucleotide sequence ID" value="NZ_FNCL01000005.1"/>
</dbReference>
<dbReference type="Pfam" id="PF22638">
    <property type="entry name" value="FlgK_D1"/>
    <property type="match status" value="1"/>
</dbReference>
<evidence type="ECO:0000256" key="2">
    <source>
        <dbReference type="ARBA" id="ARBA00004613"/>
    </source>
</evidence>
<keyword evidence="5" id="KW-0964">Secreted</keyword>
<evidence type="ECO:0000313" key="11">
    <source>
        <dbReference type="Proteomes" id="UP000199392"/>
    </source>
</evidence>
<evidence type="ECO:0000256" key="6">
    <source>
        <dbReference type="ARBA" id="ARBA00023143"/>
    </source>
</evidence>
<dbReference type="AlphaFoldDB" id="A0A1I6SZX5"/>
<dbReference type="EMBL" id="FOZW01000005">
    <property type="protein sequence ID" value="SFS82575.1"/>
    <property type="molecule type" value="Genomic_DNA"/>
</dbReference>
<dbReference type="Proteomes" id="UP000199392">
    <property type="component" value="Unassembled WGS sequence"/>
</dbReference>
<name>A0A1I6SZX5_9RHOB</name>
<dbReference type="GO" id="GO:0005576">
    <property type="term" value="C:extracellular region"/>
    <property type="evidence" value="ECO:0007669"/>
    <property type="project" value="UniProtKB-SubCell"/>
</dbReference>
<dbReference type="InterPro" id="IPR010930">
    <property type="entry name" value="Flg_bb/hook_C_dom"/>
</dbReference>
<dbReference type="OrthoDB" id="7181295at2"/>
<organism evidence="10 11">
    <name type="scientific">Alloyangia pacifica</name>
    <dbReference type="NCBI Taxonomy" id="311180"/>
    <lineage>
        <taxon>Bacteria</taxon>
        <taxon>Pseudomonadati</taxon>
        <taxon>Pseudomonadota</taxon>
        <taxon>Alphaproteobacteria</taxon>
        <taxon>Rhodobacterales</taxon>
        <taxon>Roseobacteraceae</taxon>
        <taxon>Alloyangia</taxon>
    </lineage>
</organism>
<keyword evidence="11" id="KW-1185">Reference proteome</keyword>
<dbReference type="GO" id="GO:0005198">
    <property type="term" value="F:structural molecule activity"/>
    <property type="evidence" value="ECO:0007669"/>
    <property type="project" value="InterPro"/>
</dbReference>
<dbReference type="PANTHER" id="PTHR30033">
    <property type="entry name" value="FLAGELLAR HOOK-ASSOCIATED PROTEIN 1"/>
    <property type="match status" value="1"/>
</dbReference>
<keyword evidence="10" id="KW-0282">Flagellum</keyword>
<comment type="similarity">
    <text evidence="3">Belongs to the flagella basal body rod proteins family.</text>
</comment>
<evidence type="ECO:0000256" key="3">
    <source>
        <dbReference type="ARBA" id="ARBA00009677"/>
    </source>
</evidence>
<evidence type="ECO:0000256" key="5">
    <source>
        <dbReference type="ARBA" id="ARBA00022525"/>
    </source>
</evidence>
<dbReference type="PANTHER" id="PTHR30033:SF1">
    <property type="entry name" value="FLAGELLAR HOOK-ASSOCIATED PROTEIN 1"/>
    <property type="match status" value="1"/>
</dbReference>
<feature type="domain" description="Flagellar hook-associated protein FlgK helical" evidence="9">
    <location>
        <begin position="97"/>
        <end position="301"/>
    </location>
</feature>
<dbReference type="InterPro" id="IPR053927">
    <property type="entry name" value="FlgK_helical"/>
</dbReference>
<keyword evidence="10" id="KW-0966">Cell projection</keyword>
<dbReference type="Pfam" id="PF06429">
    <property type="entry name" value="Flg_bbr_C"/>
    <property type="match status" value="1"/>
</dbReference>
<dbReference type="NCBIfam" id="TIGR02492">
    <property type="entry name" value="flgK_ends"/>
    <property type="match status" value="1"/>
</dbReference>
<evidence type="ECO:0000259" key="8">
    <source>
        <dbReference type="Pfam" id="PF06429"/>
    </source>
</evidence>
<feature type="coiled-coil region" evidence="7">
    <location>
        <begin position="132"/>
        <end position="174"/>
    </location>
</feature>
<keyword evidence="10" id="KW-0969">Cilium</keyword>
<feature type="domain" description="Flagellar basal-body/hook protein C-terminal" evidence="8">
    <location>
        <begin position="431"/>
        <end position="467"/>
    </location>
</feature>
<evidence type="ECO:0000313" key="10">
    <source>
        <dbReference type="EMBL" id="SFS82575.1"/>
    </source>
</evidence>
<reference evidence="11" key="1">
    <citation type="submission" date="2016-10" db="EMBL/GenBank/DDBJ databases">
        <authorList>
            <person name="Varghese N."/>
            <person name="Submissions S."/>
        </authorList>
    </citation>
    <scope>NUCLEOTIDE SEQUENCE [LARGE SCALE GENOMIC DNA]</scope>
    <source>
        <strain evidence="11">DSM 26894</strain>
    </source>
</reference>
<evidence type="ECO:0000256" key="7">
    <source>
        <dbReference type="SAM" id="Coils"/>
    </source>
</evidence>
<sequence length="470" mass="48573">MSLSAALNAARSGMSVTSRWAQTTSNNIANANNASYARRDPTIVTGSTGGVTISEITQAVNSSLDSMYRLEVSRTATQDAIATGLSLYTSQLGDTESDVTMLTQLTDFQNALGLMAASPADSALQRAALTDAQELTQSLNAASNSLIDAREQALASAQNDISSINSDLADLAEMNEQLASGKLSESQKLALGDEITAKLDSLAEKMDFTMRTDSKGRMEIYTTGGTALLLGETAETISFDAQTGVLSAGGIDITPGVAGTRGIAEGSLAGQVTLYNDTIPEMSAQLDEVARALVSVFEEADASLAAGEPGLFTDAGAALTDPVAAGLAGRISVNSAVVPEEGGAVWRLRDGMSATVEGSSNDATQLNAFVEAMATKTSFDNALGLGDSATLSDYMAGLIASQNTTRATAETSAETSAAAAMTVQETRLGFMGVNVDDELQQLVAIEQAYSANAQVMTTVMSMLDTLLESF</sequence>
<protein>
    <recommendedName>
        <fullName evidence="4">Flagellar hook-associated protein 1</fullName>
    </recommendedName>
</protein>
<comment type="subcellular location">
    <subcellularLocation>
        <location evidence="1">Bacterial flagellum</location>
    </subcellularLocation>
    <subcellularLocation>
        <location evidence="2">Secreted</location>
    </subcellularLocation>
</comment>
<evidence type="ECO:0000259" key="9">
    <source>
        <dbReference type="Pfam" id="PF22638"/>
    </source>
</evidence>
<dbReference type="InterPro" id="IPR002371">
    <property type="entry name" value="FlgK"/>
</dbReference>
<keyword evidence="7" id="KW-0175">Coiled coil</keyword>
<dbReference type="STRING" id="311180.SAMN04488050_105183"/>
<keyword evidence="6" id="KW-0975">Bacterial flagellum</keyword>
<evidence type="ECO:0000256" key="1">
    <source>
        <dbReference type="ARBA" id="ARBA00004365"/>
    </source>
</evidence>
<evidence type="ECO:0000256" key="4">
    <source>
        <dbReference type="ARBA" id="ARBA00016244"/>
    </source>
</evidence>
<accession>A0A1I6SZX5</accession>
<dbReference type="SUPFAM" id="SSF64518">
    <property type="entry name" value="Phase 1 flagellin"/>
    <property type="match status" value="1"/>
</dbReference>